<reference evidence="1" key="1">
    <citation type="submission" date="2018-05" db="EMBL/GenBank/DDBJ databases">
        <title>Draft genome of Mucuna pruriens seed.</title>
        <authorList>
            <person name="Nnadi N.E."/>
            <person name="Vos R."/>
            <person name="Hasami M.H."/>
            <person name="Devisetty U.K."/>
            <person name="Aguiy J.C."/>
        </authorList>
    </citation>
    <scope>NUCLEOTIDE SEQUENCE [LARGE SCALE GENOMIC DNA]</scope>
    <source>
        <strain evidence="1">JCA_2017</strain>
    </source>
</reference>
<name>A0A371F3D4_MUCPR</name>
<comment type="caution">
    <text evidence="1">The sequence shown here is derived from an EMBL/GenBank/DDBJ whole genome shotgun (WGS) entry which is preliminary data.</text>
</comment>
<dbReference type="EMBL" id="QJKJ01010776">
    <property type="protein sequence ID" value="RDX72774.1"/>
    <property type="molecule type" value="Genomic_DNA"/>
</dbReference>
<dbReference type="AlphaFoldDB" id="A0A371F3D4"/>
<dbReference type="Proteomes" id="UP000257109">
    <property type="component" value="Unassembled WGS sequence"/>
</dbReference>
<feature type="non-terminal residue" evidence="1">
    <location>
        <position position="378"/>
    </location>
</feature>
<evidence type="ECO:0000313" key="2">
    <source>
        <dbReference type="Proteomes" id="UP000257109"/>
    </source>
</evidence>
<gene>
    <name evidence="1" type="ORF">CR513_47691</name>
</gene>
<feature type="non-terminal residue" evidence="1">
    <location>
        <position position="1"/>
    </location>
</feature>
<accession>A0A371F3D4</accession>
<keyword evidence="2" id="KW-1185">Reference proteome</keyword>
<proteinExistence type="predicted"/>
<organism evidence="1 2">
    <name type="scientific">Mucuna pruriens</name>
    <name type="common">Velvet bean</name>
    <name type="synonym">Dolichos pruriens</name>
    <dbReference type="NCBI Taxonomy" id="157652"/>
    <lineage>
        <taxon>Eukaryota</taxon>
        <taxon>Viridiplantae</taxon>
        <taxon>Streptophyta</taxon>
        <taxon>Embryophyta</taxon>
        <taxon>Tracheophyta</taxon>
        <taxon>Spermatophyta</taxon>
        <taxon>Magnoliopsida</taxon>
        <taxon>eudicotyledons</taxon>
        <taxon>Gunneridae</taxon>
        <taxon>Pentapetalae</taxon>
        <taxon>rosids</taxon>
        <taxon>fabids</taxon>
        <taxon>Fabales</taxon>
        <taxon>Fabaceae</taxon>
        <taxon>Papilionoideae</taxon>
        <taxon>50 kb inversion clade</taxon>
        <taxon>NPAAA clade</taxon>
        <taxon>indigoferoid/millettioid clade</taxon>
        <taxon>Phaseoleae</taxon>
        <taxon>Mucuna</taxon>
    </lineage>
</organism>
<evidence type="ECO:0000313" key="1">
    <source>
        <dbReference type="EMBL" id="RDX72774.1"/>
    </source>
</evidence>
<protein>
    <submittedName>
        <fullName evidence="1">Uncharacterized protein</fullName>
    </submittedName>
</protein>
<sequence>FAYQRIPKGISRLGKVQLLSSIGPKSHKHSGDKALKVLELKSAILGVHSCHFSKLHAPTSHHLLQCHRSGNSPRSSSFALISPTLLCRSALMRKGLRMASGFAKEETSSSSTVGRESNLCKYGTERKWKMMTSCSGATSYTYLYYTLLLELGARLPFSNIKCLVLRTLNAAPTQLHLNTFEILYEGLRKPLSLNIFFGILPFVELRRFAIGHTLLRVFRESYKFFKDQFFLVRGKEGCFNYLFDVVGESCFPLFWTKCSTKAIKVPLLFLHHLKSWHFERKRPILSLMPLRFLHMFLSQHPGQLTKEPQVPYPMNLSRSGPNKFPLADVIYQHLSAPSNDDKVDTLGITNACNALEAYSNYSMVLSRTIKRKYRDLTI</sequence>